<dbReference type="PANTHER" id="PTHR25462">
    <property type="entry name" value="BONUS, ISOFORM C-RELATED"/>
    <property type="match status" value="1"/>
</dbReference>
<keyword evidence="1" id="KW-0863">Zinc-finger</keyword>
<dbReference type="PANTHER" id="PTHR25462:SF296">
    <property type="entry name" value="MEIOTIC P26, ISOFORM F"/>
    <property type="match status" value="1"/>
</dbReference>
<dbReference type="InterPro" id="IPR047153">
    <property type="entry name" value="TRIM45/56/19-like"/>
</dbReference>
<dbReference type="SUPFAM" id="SSF57845">
    <property type="entry name" value="B-box zinc-binding domain"/>
    <property type="match status" value="1"/>
</dbReference>
<evidence type="ECO:0000256" key="1">
    <source>
        <dbReference type="PROSITE-ProRule" id="PRU00024"/>
    </source>
</evidence>
<proteinExistence type="predicted"/>
<dbReference type="AlphaFoldDB" id="A0A8B6F161"/>
<sequence length="145" mass="16867">CKKWCTSCEEGLCEDCEKSHRKTKTTRDHKLISIDEYRKIEDVPIDITCSDHYKKLEWFCKSHDKALCVVCLPCEHKSCSDVIPIDVAATNAGQSTAIFDLQEAIDLIFRNITLCINNRNAATKDIEKEEKKYQEDYPRYEEKNK</sequence>
<dbReference type="InterPro" id="IPR000315">
    <property type="entry name" value="Znf_B-box"/>
</dbReference>
<accession>A0A8B6F161</accession>
<dbReference type="Proteomes" id="UP000596742">
    <property type="component" value="Unassembled WGS sequence"/>
</dbReference>
<keyword evidence="1" id="KW-0862">Zinc</keyword>
<feature type="non-terminal residue" evidence="3">
    <location>
        <position position="1"/>
    </location>
</feature>
<dbReference type="OrthoDB" id="6096611at2759"/>
<feature type="domain" description="B box-type" evidence="2">
    <location>
        <begin position="1"/>
        <end position="34"/>
    </location>
</feature>
<dbReference type="EMBL" id="UYJE01006065">
    <property type="protein sequence ID" value="VDI42707.1"/>
    <property type="molecule type" value="Genomic_DNA"/>
</dbReference>
<dbReference type="GO" id="GO:0008270">
    <property type="term" value="F:zinc ion binding"/>
    <property type="evidence" value="ECO:0007669"/>
    <property type="project" value="UniProtKB-KW"/>
</dbReference>
<evidence type="ECO:0000313" key="3">
    <source>
        <dbReference type="EMBL" id="VDI42707.1"/>
    </source>
</evidence>
<protein>
    <recommendedName>
        <fullName evidence="2">B box-type domain-containing protein</fullName>
    </recommendedName>
</protein>
<evidence type="ECO:0000313" key="4">
    <source>
        <dbReference type="Proteomes" id="UP000596742"/>
    </source>
</evidence>
<feature type="domain" description="B box-type" evidence="2">
    <location>
        <begin position="49"/>
        <end position="85"/>
    </location>
</feature>
<name>A0A8B6F161_MYTGA</name>
<reference evidence="3" key="1">
    <citation type="submission" date="2018-11" db="EMBL/GenBank/DDBJ databases">
        <authorList>
            <person name="Alioto T."/>
            <person name="Alioto T."/>
        </authorList>
    </citation>
    <scope>NUCLEOTIDE SEQUENCE</scope>
</reference>
<gene>
    <name evidence="3" type="ORF">MGAL_10B063449</name>
</gene>
<dbReference type="GO" id="GO:0061630">
    <property type="term" value="F:ubiquitin protein ligase activity"/>
    <property type="evidence" value="ECO:0007669"/>
    <property type="project" value="TreeGrafter"/>
</dbReference>
<keyword evidence="1" id="KW-0479">Metal-binding</keyword>
<dbReference type="CDD" id="cd19757">
    <property type="entry name" value="Bbox1"/>
    <property type="match status" value="1"/>
</dbReference>
<dbReference type="PROSITE" id="PS50119">
    <property type="entry name" value="ZF_BBOX"/>
    <property type="match status" value="2"/>
</dbReference>
<organism evidence="3 4">
    <name type="scientific">Mytilus galloprovincialis</name>
    <name type="common">Mediterranean mussel</name>
    <dbReference type="NCBI Taxonomy" id="29158"/>
    <lineage>
        <taxon>Eukaryota</taxon>
        <taxon>Metazoa</taxon>
        <taxon>Spiralia</taxon>
        <taxon>Lophotrochozoa</taxon>
        <taxon>Mollusca</taxon>
        <taxon>Bivalvia</taxon>
        <taxon>Autobranchia</taxon>
        <taxon>Pteriomorphia</taxon>
        <taxon>Mytilida</taxon>
        <taxon>Mytiloidea</taxon>
        <taxon>Mytilidae</taxon>
        <taxon>Mytilinae</taxon>
        <taxon>Mytilus</taxon>
    </lineage>
</organism>
<evidence type="ECO:0000259" key="2">
    <source>
        <dbReference type="PROSITE" id="PS50119"/>
    </source>
</evidence>
<keyword evidence="4" id="KW-1185">Reference proteome</keyword>
<dbReference type="Gene3D" id="3.30.160.60">
    <property type="entry name" value="Classic Zinc Finger"/>
    <property type="match status" value="1"/>
</dbReference>
<comment type="caution">
    <text evidence="3">The sequence shown here is derived from an EMBL/GenBank/DDBJ whole genome shotgun (WGS) entry which is preliminary data.</text>
</comment>